<protein>
    <recommendedName>
        <fullName evidence="2">DUF222 domain-containing protein</fullName>
    </recommendedName>
</protein>
<dbReference type="InterPro" id="IPR003870">
    <property type="entry name" value="DUF222"/>
</dbReference>
<dbReference type="EMBL" id="JACHIR010000001">
    <property type="protein sequence ID" value="MBB5889575.1"/>
    <property type="molecule type" value="Genomic_DNA"/>
</dbReference>
<feature type="region of interest" description="Disordered" evidence="1">
    <location>
        <begin position="362"/>
        <end position="381"/>
    </location>
</feature>
<comment type="caution">
    <text evidence="3">The sequence shown here is derived from an EMBL/GenBank/DDBJ whole genome shotgun (WGS) entry which is preliminary data.</text>
</comment>
<dbReference type="InterPro" id="IPR003615">
    <property type="entry name" value="HNH_nuc"/>
</dbReference>
<dbReference type="AlphaFoldDB" id="A0A7W9KBI4"/>
<keyword evidence="4" id="KW-1185">Reference proteome</keyword>
<evidence type="ECO:0000313" key="3">
    <source>
        <dbReference type="EMBL" id="MBB5889575.1"/>
    </source>
</evidence>
<dbReference type="RefSeq" id="WP_184858518.1">
    <property type="nucleotide sequence ID" value="NZ_JACHIR010000001.1"/>
</dbReference>
<evidence type="ECO:0000259" key="2">
    <source>
        <dbReference type="Pfam" id="PF02720"/>
    </source>
</evidence>
<organism evidence="3 4">
    <name type="scientific">Kutzneria kofuensis</name>
    <dbReference type="NCBI Taxonomy" id="103725"/>
    <lineage>
        <taxon>Bacteria</taxon>
        <taxon>Bacillati</taxon>
        <taxon>Actinomycetota</taxon>
        <taxon>Actinomycetes</taxon>
        <taxon>Pseudonocardiales</taxon>
        <taxon>Pseudonocardiaceae</taxon>
        <taxon>Kutzneria</taxon>
    </lineage>
</organism>
<accession>A0A7W9KBI4</accession>
<reference evidence="3 4" key="1">
    <citation type="submission" date="2020-08" db="EMBL/GenBank/DDBJ databases">
        <title>Sequencing the genomes of 1000 actinobacteria strains.</title>
        <authorList>
            <person name="Klenk H.-P."/>
        </authorList>
    </citation>
    <scope>NUCLEOTIDE SEQUENCE [LARGE SCALE GENOMIC DNA]</scope>
    <source>
        <strain evidence="3 4">DSM 43851</strain>
    </source>
</reference>
<dbReference type="Proteomes" id="UP000585638">
    <property type="component" value="Unassembled WGS sequence"/>
</dbReference>
<sequence length="381" mass="42614">MKELTLDIENKEPCGALFDLLARVDIPGLSDQEKVTAYILAGKIAAFGHAIQLEVLHHVDDLTELAMAGHEPERALGQRKEFSRVVETLPRLFAQLRRGEIDQRRLEVVDERVGHLPDQALITQVEDSLVEVAPGLNRSQLARQTTKLVALADPDGHDQRCHKAKLERRVEFTPLPDGMAQLKAILPAVDARMAYDLLNADVTDLPKDDRTTDQKRADAFLDRFLANTKDRQVQVHVTIPIETLIGLTKEPGLLDGYGPIPAELACELAMQGPWRGILLDQYRHAIAMSTAKYRPTAPMREMVKVHDGGLCTAPGCTSPIRELDHVIPWPKGKTKATQLKGLCSWHHHRKHDNYTVTLDSDGTTTWTTPQGRVHTTRPHQY</sequence>
<feature type="domain" description="DUF222" evidence="2">
    <location>
        <begin position="75"/>
        <end position="307"/>
    </location>
</feature>
<evidence type="ECO:0000313" key="4">
    <source>
        <dbReference type="Proteomes" id="UP000585638"/>
    </source>
</evidence>
<evidence type="ECO:0000256" key="1">
    <source>
        <dbReference type="SAM" id="MobiDB-lite"/>
    </source>
</evidence>
<dbReference type="CDD" id="cd00085">
    <property type="entry name" value="HNHc"/>
    <property type="match status" value="1"/>
</dbReference>
<proteinExistence type="predicted"/>
<name>A0A7W9KBI4_9PSEU</name>
<gene>
    <name evidence="3" type="ORF">BJ998_000771</name>
</gene>
<dbReference type="Pfam" id="PF02720">
    <property type="entry name" value="DUF222"/>
    <property type="match status" value="1"/>
</dbReference>